<keyword evidence="11 18" id="KW-0067">ATP-binding</keyword>
<gene>
    <name evidence="22" type="ORF">TEA_017063</name>
</gene>
<feature type="domain" description="Protein kinase" evidence="21">
    <location>
        <begin position="699"/>
        <end position="974"/>
    </location>
</feature>
<dbReference type="Pfam" id="PF00069">
    <property type="entry name" value="Pkinase"/>
    <property type="match status" value="1"/>
</dbReference>
<keyword evidence="10" id="KW-0418">Kinase</keyword>
<comment type="catalytic activity">
    <reaction evidence="16">
        <text>L-threonyl-[protein] + ATP = O-phospho-L-threonyl-[protein] + ADP + H(+)</text>
        <dbReference type="Rhea" id="RHEA:46608"/>
        <dbReference type="Rhea" id="RHEA-COMP:11060"/>
        <dbReference type="Rhea" id="RHEA-COMP:11605"/>
        <dbReference type="ChEBI" id="CHEBI:15378"/>
        <dbReference type="ChEBI" id="CHEBI:30013"/>
        <dbReference type="ChEBI" id="CHEBI:30616"/>
        <dbReference type="ChEBI" id="CHEBI:61977"/>
        <dbReference type="ChEBI" id="CHEBI:456216"/>
        <dbReference type="EC" id="2.7.11.1"/>
    </reaction>
</comment>
<evidence type="ECO:0000256" key="13">
    <source>
        <dbReference type="ARBA" id="ARBA00023136"/>
    </source>
</evidence>
<accession>A0A4S4CYQ3</accession>
<dbReference type="PROSITE" id="PS00108">
    <property type="entry name" value="PROTEIN_KINASE_ST"/>
    <property type="match status" value="1"/>
</dbReference>
<evidence type="ECO:0000256" key="5">
    <source>
        <dbReference type="ARBA" id="ARBA00022553"/>
    </source>
</evidence>
<dbReference type="Pfam" id="PF13947">
    <property type="entry name" value="GUB_WAK_bind"/>
    <property type="match status" value="2"/>
</dbReference>
<dbReference type="STRING" id="542762.A0A4S4CYQ3"/>
<evidence type="ECO:0000256" key="14">
    <source>
        <dbReference type="ARBA" id="ARBA00023170"/>
    </source>
</evidence>
<dbReference type="GO" id="GO:0030247">
    <property type="term" value="F:polysaccharide binding"/>
    <property type="evidence" value="ECO:0007669"/>
    <property type="project" value="InterPro"/>
</dbReference>
<dbReference type="Gene3D" id="3.30.200.20">
    <property type="entry name" value="Phosphorylase Kinase, domain 1"/>
    <property type="match status" value="1"/>
</dbReference>
<keyword evidence="6" id="KW-0808">Transferase</keyword>
<evidence type="ECO:0000256" key="12">
    <source>
        <dbReference type="ARBA" id="ARBA00022989"/>
    </source>
</evidence>
<feature type="region of interest" description="Disordered" evidence="19">
    <location>
        <begin position="997"/>
        <end position="1019"/>
    </location>
</feature>
<dbReference type="GO" id="GO:0004674">
    <property type="term" value="F:protein serine/threonine kinase activity"/>
    <property type="evidence" value="ECO:0007669"/>
    <property type="project" value="UniProtKB-KW"/>
</dbReference>
<evidence type="ECO:0000259" key="21">
    <source>
        <dbReference type="PROSITE" id="PS50011"/>
    </source>
</evidence>
<dbReference type="PANTHER" id="PTHR46008:SF34">
    <property type="entry name" value="PROTEIN KINASE DOMAIN-CONTAINING PROTEIN"/>
    <property type="match status" value="1"/>
</dbReference>
<comment type="caution">
    <text evidence="22">The sequence shown here is derived from an EMBL/GenBank/DDBJ whole genome shotgun (WGS) entry which is preliminary data.</text>
</comment>
<dbReference type="InterPro" id="IPR008271">
    <property type="entry name" value="Ser/Thr_kinase_AS"/>
</dbReference>
<dbReference type="SUPFAM" id="SSF56112">
    <property type="entry name" value="Protein kinase-like (PK-like)"/>
    <property type="match status" value="1"/>
</dbReference>
<dbReference type="AlphaFoldDB" id="A0A4S4CYQ3"/>
<comment type="subcellular location">
    <subcellularLocation>
        <location evidence="1">Cell membrane</location>
        <topology evidence="1">Single-pass type I membrane protein</topology>
    </subcellularLocation>
</comment>
<feature type="transmembrane region" description="Helical" evidence="20">
    <location>
        <begin position="599"/>
        <end position="620"/>
    </location>
</feature>
<organism evidence="22 23">
    <name type="scientific">Camellia sinensis var. sinensis</name>
    <name type="common">China tea</name>
    <dbReference type="NCBI Taxonomy" id="542762"/>
    <lineage>
        <taxon>Eukaryota</taxon>
        <taxon>Viridiplantae</taxon>
        <taxon>Streptophyta</taxon>
        <taxon>Embryophyta</taxon>
        <taxon>Tracheophyta</taxon>
        <taxon>Spermatophyta</taxon>
        <taxon>Magnoliopsida</taxon>
        <taxon>eudicotyledons</taxon>
        <taxon>Gunneridae</taxon>
        <taxon>Pentapetalae</taxon>
        <taxon>asterids</taxon>
        <taxon>Ericales</taxon>
        <taxon>Theaceae</taxon>
        <taxon>Camellia</taxon>
    </lineage>
</organism>
<evidence type="ECO:0000256" key="1">
    <source>
        <dbReference type="ARBA" id="ARBA00004251"/>
    </source>
</evidence>
<evidence type="ECO:0000256" key="16">
    <source>
        <dbReference type="ARBA" id="ARBA00047899"/>
    </source>
</evidence>
<evidence type="ECO:0000256" key="4">
    <source>
        <dbReference type="ARBA" id="ARBA00022527"/>
    </source>
</evidence>
<feature type="binding site" evidence="18">
    <location>
        <position position="727"/>
    </location>
    <ligand>
        <name>ATP</name>
        <dbReference type="ChEBI" id="CHEBI:30616"/>
    </ligand>
</feature>
<keyword evidence="14" id="KW-0675">Receptor</keyword>
<evidence type="ECO:0000256" key="15">
    <source>
        <dbReference type="ARBA" id="ARBA00023180"/>
    </source>
</evidence>
<proteinExistence type="predicted"/>
<dbReference type="InterPro" id="IPR000719">
    <property type="entry name" value="Prot_kinase_dom"/>
</dbReference>
<comment type="catalytic activity">
    <reaction evidence="17">
        <text>L-seryl-[protein] + ATP = O-phospho-L-seryl-[protein] + ADP + H(+)</text>
        <dbReference type="Rhea" id="RHEA:17989"/>
        <dbReference type="Rhea" id="RHEA-COMP:9863"/>
        <dbReference type="Rhea" id="RHEA-COMP:11604"/>
        <dbReference type="ChEBI" id="CHEBI:15378"/>
        <dbReference type="ChEBI" id="CHEBI:29999"/>
        <dbReference type="ChEBI" id="CHEBI:30616"/>
        <dbReference type="ChEBI" id="CHEBI:83421"/>
        <dbReference type="ChEBI" id="CHEBI:456216"/>
        <dbReference type="EC" id="2.7.11.1"/>
    </reaction>
</comment>
<dbReference type="InterPro" id="IPR011009">
    <property type="entry name" value="Kinase-like_dom_sf"/>
</dbReference>
<dbReference type="CDD" id="cd14066">
    <property type="entry name" value="STKc_IRAK"/>
    <property type="match status" value="1"/>
</dbReference>
<evidence type="ECO:0000256" key="8">
    <source>
        <dbReference type="ARBA" id="ARBA00022729"/>
    </source>
</evidence>
<dbReference type="FunFam" id="1.10.510.10:FF:000161">
    <property type="entry name" value="Wall-associated receptor kinase-like 20"/>
    <property type="match status" value="1"/>
</dbReference>
<keyword evidence="15" id="KW-0325">Glycoprotein</keyword>
<evidence type="ECO:0000313" key="23">
    <source>
        <dbReference type="Proteomes" id="UP000306102"/>
    </source>
</evidence>
<evidence type="ECO:0000313" key="22">
    <source>
        <dbReference type="EMBL" id="THF95010.1"/>
    </source>
</evidence>
<name>A0A4S4CYQ3_CAMSN</name>
<protein>
    <recommendedName>
        <fullName evidence="2">non-specific serine/threonine protein kinase</fullName>
        <ecNumber evidence="2">2.7.11.1</ecNumber>
    </recommendedName>
</protein>
<keyword evidence="9 18" id="KW-0547">Nucleotide-binding</keyword>
<dbReference type="EC" id="2.7.11.1" evidence="2"/>
<dbReference type="GO" id="GO:0005524">
    <property type="term" value="F:ATP binding"/>
    <property type="evidence" value="ECO:0007669"/>
    <property type="project" value="UniProtKB-UniRule"/>
</dbReference>
<dbReference type="InterPro" id="IPR032872">
    <property type="entry name" value="WAK_assoc_C"/>
</dbReference>
<dbReference type="Gene3D" id="1.10.510.10">
    <property type="entry name" value="Transferase(Phosphotransferase) domain 1"/>
    <property type="match status" value="1"/>
</dbReference>
<dbReference type="Pfam" id="PF14380">
    <property type="entry name" value="WAK_assoc"/>
    <property type="match status" value="2"/>
</dbReference>
<evidence type="ECO:0000256" key="19">
    <source>
        <dbReference type="SAM" id="MobiDB-lite"/>
    </source>
</evidence>
<dbReference type="SMART" id="SM00220">
    <property type="entry name" value="S_TKc"/>
    <property type="match status" value="1"/>
</dbReference>
<dbReference type="EMBL" id="SDRB02013395">
    <property type="protein sequence ID" value="THF95010.1"/>
    <property type="molecule type" value="Genomic_DNA"/>
</dbReference>
<keyword evidence="12 20" id="KW-1133">Transmembrane helix</keyword>
<dbReference type="InterPro" id="IPR025287">
    <property type="entry name" value="WAK_GUB"/>
</dbReference>
<keyword evidence="7 20" id="KW-0812">Transmembrane</keyword>
<evidence type="ECO:0000256" key="3">
    <source>
        <dbReference type="ARBA" id="ARBA00022475"/>
    </source>
</evidence>
<keyword evidence="3" id="KW-1003">Cell membrane</keyword>
<keyword evidence="8" id="KW-0732">Signal</keyword>
<dbReference type="Proteomes" id="UP000306102">
    <property type="component" value="Unassembled WGS sequence"/>
</dbReference>
<dbReference type="GO" id="GO:0005886">
    <property type="term" value="C:plasma membrane"/>
    <property type="evidence" value="ECO:0007669"/>
    <property type="project" value="UniProtKB-SubCell"/>
</dbReference>
<evidence type="ECO:0000256" key="2">
    <source>
        <dbReference type="ARBA" id="ARBA00012513"/>
    </source>
</evidence>
<evidence type="ECO:0000256" key="20">
    <source>
        <dbReference type="SAM" id="Phobius"/>
    </source>
</evidence>
<keyword evidence="4" id="KW-0723">Serine/threonine-protein kinase</keyword>
<reference evidence="22 23" key="1">
    <citation type="journal article" date="2018" name="Proc. Natl. Acad. Sci. U.S.A.">
        <title>Draft genome sequence of Camellia sinensis var. sinensis provides insights into the evolution of the tea genome and tea quality.</title>
        <authorList>
            <person name="Wei C."/>
            <person name="Yang H."/>
            <person name="Wang S."/>
            <person name="Zhao J."/>
            <person name="Liu C."/>
            <person name="Gao L."/>
            <person name="Xia E."/>
            <person name="Lu Y."/>
            <person name="Tai Y."/>
            <person name="She G."/>
            <person name="Sun J."/>
            <person name="Cao H."/>
            <person name="Tong W."/>
            <person name="Gao Q."/>
            <person name="Li Y."/>
            <person name="Deng W."/>
            <person name="Jiang X."/>
            <person name="Wang W."/>
            <person name="Chen Q."/>
            <person name="Zhang S."/>
            <person name="Li H."/>
            <person name="Wu J."/>
            <person name="Wang P."/>
            <person name="Li P."/>
            <person name="Shi C."/>
            <person name="Zheng F."/>
            <person name="Jian J."/>
            <person name="Huang B."/>
            <person name="Shan D."/>
            <person name="Shi M."/>
            <person name="Fang C."/>
            <person name="Yue Y."/>
            <person name="Li F."/>
            <person name="Li D."/>
            <person name="Wei S."/>
            <person name="Han B."/>
            <person name="Jiang C."/>
            <person name="Yin Y."/>
            <person name="Xia T."/>
            <person name="Zhang Z."/>
            <person name="Bennetzen J.L."/>
            <person name="Zhao S."/>
            <person name="Wan X."/>
        </authorList>
    </citation>
    <scope>NUCLEOTIDE SEQUENCE [LARGE SCALE GENOMIC DNA]</scope>
    <source>
        <strain evidence="23">cv. Shuchazao</strain>
        <tissue evidence="22">Leaf</tissue>
    </source>
</reference>
<evidence type="ECO:0000256" key="11">
    <source>
        <dbReference type="ARBA" id="ARBA00022840"/>
    </source>
</evidence>
<dbReference type="InterPro" id="IPR017441">
    <property type="entry name" value="Protein_kinase_ATP_BS"/>
</dbReference>
<evidence type="ECO:0000256" key="6">
    <source>
        <dbReference type="ARBA" id="ARBA00022679"/>
    </source>
</evidence>
<sequence length="1019" mass="112509">MPPKVNSHFSNFFCLGLGPPTTKLFHASSSLTNLPNTPSLLHHPHSHRDPNLHQMNSQNLPWFPFLPFLSFLKLLLLFQFHLSSSYSDQYLYTNCGNTFNCGSITGIGYPFRGTGDHDYCGYPGLVLDCSNDNITTIQMENLTYRVLNIDQSTQTMKIAREDLMESTCPHDMVNTTLDSALFEYTSSTYMNLTFLYGCQAPLKPFLNLFQIPYCNESGNVYLFAGAQGGDLIGCEDSVVIPISGWALPVNSTDQEQAIRGGFEVKWKVDSKECSDCIGSKGRCGYSLFTNQTTCYCPTPPYVWDTCSVAAGETPPGVMCWPNSVDDLAFGTLVQPEALKPETHLGFHLIFCQIPTFSCVENEQYTNCGKAFQCADKSNLVYPFWGGSSPDYCGHPSFGLNCTGDAPLITIQTRPYRVLTINDSTQILKVVREEFWENICPKEFVNATVDNTPFTYVSSQELMLYYGCARLPAATIPGQFDCSVDGTTNTLGFPGLITASNVDITSCHKVVSVQVNQTEATAFASNPTSVTVTQVLDSGVELQWDANSSVCDQCIGSGGKCGSDTSSRSFACYCSDKPYAFTCNTTPSVTGSSSSTSKKLTIALSVAGAAVLAFVGLLGWFNFSIRRRRKRVAAQLAQSTSKDLSYSSLNKGLITPQTNLSQSMPSYPSSKSEFGMVSTSTYFGVQVFSYTELEEATDNFDPSRELGEGGFGTVYYGKLQDGRIVAVKRLYENNFRRVEQFMNEVEILTRLRHQNLVTLYGCTSRRSRELLLVYEYIPNGTVADHVHGKKSNPGLLSWPVRLSIAVETADALSYLHSSDIIHRDVKTNNILLDNNFRVKVADFGLSRLFPNDVTHVSTAPQGTPGYVDPEYYQCYQLTEKSDVYSFGVVLIELISSKQAVDTNRTRQDINLANMAINKIQNHTLHELVDPSLGFETNSSVRRMITLVAELAFRCLQTDRDMRPSMEEILTALKDIKNGDLNEQVEVVDIVIDDDVGLLKEHPPPMSPDSAANSTTPNSSG</sequence>
<evidence type="ECO:0000256" key="9">
    <source>
        <dbReference type="ARBA" id="ARBA00022741"/>
    </source>
</evidence>
<dbReference type="PANTHER" id="PTHR46008">
    <property type="entry name" value="LEAF RUST 10 DISEASE-RESISTANCE LOCUS RECEPTOR-LIKE PROTEIN KINASE-LIKE 1.4"/>
    <property type="match status" value="1"/>
</dbReference>
<keyword evidence="23" id="KW-1185">Reference proteome</keyword>
<evidence type="ECO:0000256" key="18">
    <source>
        <dbReference type="PROSITE-ProRule" id="PRU10141"/>
    </source>
</evidence>
<dbReference type="FunFam" id="3.30.200.20:FF:000214">
    <property type="entry name" value="WAK1-OsWAK receptor-like cytoplasmic kinase (OsWAK-RLCK)"/>
    <property type="match status" value="1"/>
</dbReference>
<evidence type="ECO:0000256" key="10">
    <source>
        <dbReference type="ARBA" id="ARBA00022777"/>
    </source>
</evidence>
<dbReference type="PROSITE" id="PS00107">
    <property type="entry name" value="PROTEIN_KINASE_ATP"/>
    <property type="match status" value="1"/>
</dbReference>
<feature type="compositionally biased region" description="Polar residues" evidence="19">
    <location>
        <begin position="1008"/>
        <end position="1019"/>
    </location>
</feature>
<keyword evidence="13 20" id="KW-0472">Membrane</keyword>
<evidence type="ECO:0000256" key="7">
    <source>
        <dbReference type="ARBA" id="ARBA00022692"/>
    </source>
</evidence>
<dbReference type="PROSITE" id="PS50011">
    <property type="entry name" value="PROTEIN_KINASE_DOM"/>
    <property type="match status" value="1"/>
</dbReference>
<keyword evidence="5" id="KW-0597">Phosphoprotein</keyword>
<evidence type="ECO:0000256" key="17">
    <source>
        <dbReference type="ARBA" id="ARBA00048679"/>
    </source>
</evidence>